<comment type="caution">
    <text evidence="1">The sequence shown here is derived from an EMBL/GenBank/DDBJ whole genome shotgun (WGS) entry which is preliminary data.</text>
</comment>
<dbReference type="EMBL" id="SRPG01000004">
    <property type="protein sequence ID" value="TGN68551.1"/>
    <property type="molecule type" value="Genomic_DNA"/>
</dbReference>
<accession>A0A4Z1CT91</accession>
<gene>
    <name evidence="1" type="ORF">E4L95_00945</name>
</gene>
<reference evidence="1 2" key="1">
    <citation type="submission" date="2019-03" db="EMBL/GenBank/DDBJ databases">
        <authorList>
            <person name="Li J."/>
        </authorList>
    </citation>
    <scope>NUCLEOTIDE SEQUENCE [LARGE SCALE GENOMIC DNA]</scope>
    <source>
        <strain evidence="1 2">3058</strain>
    </source>
</reference>
<proteinExistence type="predicted"/>
<evidence type="ECO:0000313" key="2">
    <source>
        <dbReference type="Proteomes" id="UP000297972"/>
    </source>
</evidence>
<sequence length="113" mass="12957">MIDSPEKTQKLIAEMDAYLPFPARLSQSLKGMIRRQVTPIILPEQCRVVEILYMGDEGGISCRLDLDGQDTHDPIIVSITHLNFDKRCPLYRQIDGYQKHRVKKLKKQNGSGF</sequence>
<organism evidence="1 2">
    <name type="scientific">Paracoccus liaowanqingii</name>
    <dbReference type="NCBI Taxonomy" id="2560053"/>
    <lineage>
        <taxon>Bacteria</taxon>
        <taxon>Pseudomonadati</taxon>
        <taxon>Pseudomonadota</taxon>
        <taxon>Alphaproteobacteria</taxon>
        <taxon>Rhodobacterales</taxon>
        <taxon>Paracoccaceae</taxon>
        <taxon>Paracoccus</taxon>
    </lineage>
</organism>
<evidence type="ECO:0000313" key="1">
    <source>
        <dbReference type="EMBL" id="TGN68551.1"/>
    </source>
</evidence>
<dbReference type="AlphaFoldDB" id="A0A4Z1CT91"/>
<protein>
    <submittedName>
        <fullName evidence="1">Uncharacterized protein</fullName>
    </submittedName>
</protein>
<keyword evidence="2" id="KW-1185">Reference proteome</keyword>
<dbReference type="RefSeq" id="WP_135815982.1">
    <property type="nucleotide sequence ID" value="NZ_SRPG01000004.1"/>
</dbReference>
<name>A0A4Z1CT91_9RHOB</name>
<dbReference type="Proteomes" id="UP000297972">
    <property type="component" value="Unassembled WGS sequence"/>
</dbReference>
<dbReference type="OrthoDB" id="8233701at2"/>